<organism evidence="1 2">
    <name type="scientific">candidate division WS6 bacterium 34_10</name>
    <dbReference type="NCBI Taxonomy" id="1641389"/>
    <lineage>
        <taxon>Bacteria</taxon>
        <taxon>Candidatus Dojkabacteria</taxon>
    </lineage>
</organism>
<dbReference type="AlphaFoldDB" id="A0A101HGX2"/>
<dbReference type="Proteomes" id="UP000053904">
    <property type="component" value="Unassembled WGS sequence"/>
</dbReference>
<evidence type="ECO:0000313" key="2">
    <source>
        <dbReference type="Proteomes" id="UP000053904"/>
    </source>
</evidence>
<dbReference type="EMBL" id="LGGO01000151">
    <property type="protein sequence ID" value="KUK76438.1"/>
    <property type="molecule type" value="Genomic_DNA"/>
</dbReference>
<gene>
    <name evidence="1" type="ORF">XD93_0914</name>
</gene>
<proteinExistence type="predicted"/>
<reference evidence="2" key="1">
    <citation type="journal article" date="2015" name="MBio">
        <title>Genome-Resolved Metagenomic Analysis Reveals Roles for Candidate Phyla and Other Microbial Community Members in Biogeochemical Transformations in Oil Reservoirs.</title>
        <authorList>
            <person name="Hu P."/>
            <person name="Tom L."/>
            <person name="Singh A."/>
            <person name="Thomas B.C."/>
            <person name="Baker B.J."/>
            <person name="Piceno Y.M."/>
            <person name="Andersen G.L."/>
            <person name="Banfield J.F."/>
        </authorList>
    </citation>
    <scope>NUCLEOTIDE SEQUENCE [LARGE SCALE GENOMIC DNA]</scope>
</reference>
<protein>
    <submittedName>
        <fullName evidence="1">Uncharacterized protein</fullName>
    </submittedName>
</protein>
<accession>A0A101HGX2</accession>
<sequence length="336" mass="37830">MLIKAKVFEHYDSYNFKIPLVGGEKIYVENNQKISPNDKLFSKRDNRIKESYFLVDELGCRPSDAYKYVTSIDGAYVEKGEELAQKPSKNKLTIKKIVSAVSGIVDMTRLEKGFLDILAEEEERTVKSNFLGTVTNVFPGNSIGINAPASVLDLAATTIYDEKIFGNLQFLTDDKEILSTVPDVDLKNKIVWAGAYLPLSLAYKVFKKGARAIFTYSMEYEDFRNLGLPIAVIEGFGKVHCDKQFFEQLIKLDKKFAVLDGEESQLFIAKEVQTEQNEREYFVKELLGAKVISRHSAHYGYIGNIIQINDLNYVTVDFGDSGKSVVDLGSLDFISL</sequence>
<name>A0A101HGX2_9BACT</name>
<comment type="caution">
    <text evidence="1">The sequence shown here is derived from an EMBL/GenBank/DDBJ whole genome shotgun (WGS) entry which is preliminary data.</text>
</comment>
<evidence type="ECO:0000313" key="1">
    <source>
        <dbReference type="EMBL" id="KUK76438.1"/>
    </source>
</evidence>